<dbReference type="RefSeq" id="WP_136409899.1">
    <property type="nucleotide sequence ID" value="NZ_CP039393.1"/>
</dbReference>
<name>A0A4P7VE24_9BACT</name>
<dbReference type="PANTHER" id="PTHR35145:SF1">
    <property type="entry name" value="CYTOPLASMIC PROTEIN"/>
    <property type="match status" value="1"/>
</dbReference>
<dbReference type="InterPro" id="IPR007351">
    <property type="entry name" value="YjbR"/>
</dbReference>
<evidence type="ECO:0000313" key="1">
    <source>
        <dbReference type="EMBL" id="QCD35083.1"/>
    </source>
</evidence>
<reference evidence="1 2" key="1">
    <citation type="submission" date="2019-02" db="EMBL/GenBank/DDBJ databases">
        <title>Isolation and identification of novel species under the genus Muribaculum.</title>
        <authorList>
            <person name="Miyake S."/>
            <person name="Ding Y."/>
            <person name="Low A."/>
            <person name="Soh M."/>
            <person name="Seedorf H."/>
        </authorList>
    </citation>
    <scope>NUCLEOTIDE SEQUENCE [LARGE SCALE GENOMIC DNA]</scope>
    <source>
        <strain evidence="1 2">TLL-A4</strain>
    </source>
</reference>
<dbReference type="AlphaFoldDB" id="A0A4P7VE24"/>
<dbReference type="InterPro" id="IPR058532">
    <property type="entry name" value="YjbR/MT2646/Rv2570-like"/>
</dbReference>
<gene>
    <name evidence="1" type="ORF">E7746_03900</name>
</gene>
<keyword evidence="1" id="KW-0238">DNA-binding</keyword>
<dbReference type="Pfam" id="PF04237">
    <property type="entry name" value="YjbR"/>
    <property type="match status" value="1"/>
</dbReference>
<dbReference type="Proteomes" id="UP000297031">
    <property type="component" value="Chromosome"/>
</dbReference>
<dbReference type="PANTHER" id="PTHR35145">
    <property type="entry name" value="CYTOPLASMIC PROTEIN-RELATED"/>
    <property type="match status" value="1"/>
</dbReference>
<dbReference type="Gene3D" id="3.90.1150.30">
    <property type="match status" value="1"/>
</dbReference>
<protein>
    <submittedName>
        <fullName evidence="1">MmcQ/YjbR family DNA-binding protein</fullName>
    </submittedName>
</protein>
<dbReference type="OrthoDB" id="9789813at2"/>
<dbReference type="SUPFAM" id="SSF142906">
    <property type="entry name" value="YjbR-like"/>
    <property type="match status" value="1"/>
</dbReference>
<dbReference type="KEGG" id="mgod:E7746_03900"/>
<dbReference type="InterPro" id="IPR038056">
    <property type="entry name" value="YjbR-like_sf"/>
</dbReference>
<organism evidence="1 2">
    <name type="scientific">Muribaculum gordoncarteri</name>
    <dbReference type="NCBI Taxonomy" id="2530390"/>
    <lineage>
        <taxon>Bacteria</taxon>
        <taxon>Pseudomonadati</taxon>
        <taxon>Bacteroidota</taxon>
        <taxon>Bacteroidia</taxon>
        <taxon>Bacteroidales</taxon>
        <taxon>Muribaculaceae</taxon>
        <taxon>Muribaculum</taxon>
    </lineage>
</organism>
<proteinExistence type="predicted"/>
<keyword evidence="2" id="KW-1185">Reference proteome</keyword>
<evidence type="ECO:0000313" key="2">
    <source>
        <dbReference type="Proteomes" id="UP000297031"/>
    </source>
</evidence>
<accession>A0A4P7VE24</accession>
<sequence>MNVTELRDYCLSLPMVTEDFPFNESILAFKILGKIFAVIDLDNIDWLVMKCDPDYAVELREAHPEITTAWHWNKKYWNQVRMREALTDELIISLLRHSYSEVVKKFTGKIRAGSTINVNGRAVNC</sequence>
<dbReference type="GO" id="GO:0003677">
    <property type="term" value="F:DNA binding"/>
    <property type="evidence" value="ECO:0007669"/>
    <property type="project" value="UniProtKB-KW"/>
</dbReference>
<dbReference type="EMBL" id="CP039393">
    <property type="protein sequence ID" value="QCD35083.1"/>
    <property type="molecule type" value="Genomic_DNA"/>
</dbReference>